<name>A0AAD0U9J4_9BURK</name>
<dbReference type="EMBL" id="CP024996">
    <property type="protein sequence ID" value="AYR25664.1"/>
    <property type="molecule type" value="Genomic_DNA"/>
</dbReference>
<evidence type="ECO:0000313" key="2">
    <source>
        <dbReference type="EMBL" id="AYR25664.1"/>
    </source>
</evidence>
<keyword evidence="1" id="KW-0812">Transmembrane</keyword>
<keyword evidence="1" id="KW-0472">Membrane</keyword>
<sequence length="84" mass="9169">MSLIVALTEMLGGMLAEYSIQKKWSKVKIFFVTSAIFFATSLVNLLVFEHGSGVLLAISGSAILGVSLGIFFVLTIYIHEKTKK</sequence>
<reference evidence="2 3" key="1">
    <citation type="submission" date="2017-11" db="EMBL/GenBank/DDBJ databases">
        <title>Complete genome sequence of Herbaspirillum rubrisubalbicans DSM 11543.</title>
        <authorList>
            <person name="Chen M."/>
            <person name="An Q."/>
        </authorList>
    </citation>
    <scope>NUCLEOTIDE SEQUENCE [LARGE SCALE GENOMIC DNA]</scope>
    <source>
        <strain evidence="2 3">DSM 11543</strain>
    </source>
</reference>
<proteinExistence type="predicted"/>
<evidence type="ECO:0000256" key="1">
    <source>
        <dbReference type="SAM" id="Phobius"/>
    </source>
</evidence>
<evidence type="ECO:0000313" key="3">
    <source>
        <dbReference type="Proteomes" id="UP000269199"/>
    </source>
</evidence>
<feature type="transmembrane region" description="Helical" evidence="1">
    <location>
        <begin position="29"/>
        <end position="48"/>
    </location>
</feature>
<dbReference type="RefSeq" id="WP_061790353.1">
    <property type="nucleotide sequence ID" value="NZ_CP024996.1"/>
</dbReference>
<accession>A0AAD0U9J4</accession>
<dbReference type="AlphaFoldDB" id="A0AAD0U9J4"/>
<gene>
    <name evidence="2" type="ORF">RC54_18380</name>
</gene>
<organism evidence="2 3">
    <name type="scientific">Herbaspirillum rubrisubalbicans</name>
    <dbReference type="NCBI Taxonomy" id="80842"/>
    <lineage>
        <taxon>Bacteria</taxon>
        <taxon>Pseudomonadati</taxon>
        <taxon>Pseudomonadota</taxon>
        <taxon>Betaproteobacteria</taxon>
        <taxon>Burkholderiales</taxon>
        <taxon>Oxalobacteraceae</taxon>
        <taxon>Herbaspirillum</taxon>
    </lineage>
</organism>
<protein>
    <submittedName>
        <fullName evidence="2">Uncharacterized protein</fullName>
    </submittedName>
</protein>
<dbReference type="Proteomes" id="UP000269199">
    <property type="component" value="Chromosome"/>
</dbReference>
<keyword evidence="1" id="KW-1133">Transmembrane helix</keyword>
<feature type="transmembrane region" description="Helical" evidence="1">
    <location>
        <begin position="54"/>
        <end position="78"/>
    </location>
</feature>